<proteinExistence type="inferred from homology"/>
<dbReference type="GO" id="GO:0045947">
    <property type="term" value="P:negative regulation of translational initiation"/>
    <property type="evidence" value="ECO:0007669"/>
    <property type="project" value="UniProtKB-UniRule"/>
</dbReference>
<dbReference type="EMBL" id="SJPS01000002">
    <property type="protein sequence ID" value="TWU28388.1"/>
    <property type="molecule type" value="Genomic_DNA"/>
</dbReference>
<dbReference type="SUPFAM" id="SSF117130">
    <property type="entry name" value="CsrA-like"/>
    <property type="match status" value="1"/>
</dbReference>
<evidence type="ECO:0000256" key="2">
    <source>
        <dbReference type="ARBA" id="ARBA00022845"/>
    </source>
</evidence>
<reference evidence="5 6" key="1">
    <citation type="submission" date="2019-02" db="EMBL/GenBank/DDBJ databases">
        <title>Deep-cultivation of Planctomycetes and their phenomic and genomic characterization uncovers novel biology.</title>
        <authorList>
            <person name="Wiegand S."/>
            <person name="Jogler M."/>
            <person name="Boedeker C."/>
            <person name="Pinto D."/>
            <person name="Vollmers J."/>
            <person name="Rivas-Marin E."/>
            <person name="Kohn T."/>
            <person name="Peeters S.H."/>
            <person name="Heuer A."/>
            <person name="Rast P."/>
            <person name="Oberbeckmann S."/>
            <person name="Bunk B."/>
            <person name="Jeske O."/>
            <person name="Meyerdierks A."/>
            <person name="Storesund J.E."/>
            <person name="Kallscheuer N."/>
            <person name="Luecker S."/>
            <person name="Lage O.M."/>
            <person name="Pohl T."/>
            <person name="Merkel B.J."/>
            <person name="Hornburger P."/>
            <person name="Mueller R.-W."/>
            <person name="Bruemmer F."/>
            <person name="Labrenz M."/>
            <person name="Spormann A.M."/>
            <person name="Op Den Camp H."/>
            <person name="Overmann J."/>
            <person name="Amann R."/>
            <person name="Jetten M.S.M."/>
            <person name="Mascher T."/>
            <person name="Medema M.H."/>
            <person name="Devos D.P."/>
            <person name="Kaster A.-K."/>
            <person name="Ovreas L."/>
            <person name="Rohde M."/>
            <person name="Galperin M.Y."/>
            <person name="Jogler C."/>
        </authorList>
    </citation>
    <scope>NUCLEOTIDE SEQUENCE [LARGE SCALE GENOMIC DNA]</scope>
    <source>
        <strain evidence="5 6">Pla144</strain>
    </source>
</reference>
<dbReference type="GO" id="GO:1902208">
    <property type="term" value="P:regulation of bacterial-type flagellum assembly"/>
    <property type="evidence" value="ECO:0007669"/>
    <property type="project" value="UniProtKB-UniRule"/>
</dbReference>
<evidence type="ECO:0000313" key="5">
    <source>
        <dbReference type="EMBL" id="TWU28388.1"/>
    </source>
</evidence>
<keyword evidence="2 4" id="KW-0810">Translation regulation</keyword>
<evidence type="ECO:0000256" key="3">
    <source>
        <dbReference type="ARBA" id="ARBA00022884"/>
    </source>
</evidence>
<comment type="subcellular location">
    <subcellularLocation>
        <location evidence="4">Cytoplasm</location>
    </subcellularLocation>
</comment>
<dbReference type="AlphaFoldDB" id="A0A5C6CVB1"/>
<dbReference type="Proteomes" id="UP000318437">
    <property type="component" value="Unassembled WGS sequence"/>
</dbReference>
<dbReference type="PANTHER" id="PTHR34984">
    <property type="entry name" value="CARBON STORAGE REGULATOR"/>
    <property type="match status" value="1"/>
</dbReference>
<dbReference type="GO" id="GO:0048027">
    <property type="term" value="F:mRNA 5'-UTR binding"/>
    <property type="evidence" value="ECO:0007669"/>
    <property type="project" value="UniProtKB-UniRule"/>
</dbReference>
<protein>
    <recommendedName>
        <fullName evidence="4">Translational regulator CsrA</fullName>
    </recommendedName>
</protein>
<dbReference type="RefSeq" id="WP_146449825.1">
    <property type="nucleotide sequence ID" value="NZ_SJPS01000002.1"/>
</dbReference>
<organism evidence="5 6">
    <name type="scientific">Bythopirellula polymerisocia</name>
    <dbReference type="NCBI Taxonomy" id="2528003"/>
    <lineage>
        <taxon>Bacteria</taxon>
        <taxon>Pseudomonadati</taxon>
        <taxon>Planctomycetota</taxon>
        <taxon>Planctomycetia</taxon>
        <taxon>Pirellulales</taxon>
        <taxon>Lacipirellulaceae</taxon>
        <taxon>Bythopirellula</taxon>
    </lineage>
</organism>
<dbReference type="NCBIfam" id="TIGR00202">
    <property type="entry name" value="csrA"/>
    <property type="match status" value="1"/>
</dbReference>
<keyword evidence="6" id="KW-1185">Reference proteome</keyword>
<dbReference type="OrthoDB" id="289081at2"/>
<dbReference type="Pfam" id="PF02599">
    <property type="entry name" value="CsrA"/>
    <property type="match status" value="1"/>
</dbReference>
<dbReference type="GO" id="GO:0006109">
    <property type="term" value="P:regulation of carbohydrate metabolic process"/>
    <property type="evidence" value="ECO:0007669"/>
    <property type="project" value="InterPro"/>
</dbReference>
<dbReference type="HAMAP" id="MF_00167">
    <property type="entry name" value="CsrA"/>
    <property type="match status" value="1"/>
</dbReference>
<dbReference type="GO" id="GO:0006402">
    <property type="term" value="P:mRNA catabolic process"/>
    <property type="evidence" value="ECO:0007669"/>
    <property type="project" value="InterPro"/>
</dbReference>
<keyword evidence="4" id="KW-1005">Bacterial flagellum biogenesis</keyword>
<evidence type="ECO:0000256" key="1">
    <source>
        <dbReference type="ARBA" id="ARBA00022490"/>
    </source>
</evidence>
<dbReference type="GO" id="GO:0005829">
    <property type="term" value="C:cytosol"/>
    <property type="evidence" value="ECO:0007669"/>
    <property type="project" value="TreeGrafter"/>
</dbReference>
<keyword evidence="3 4" id="KW-0694">RNA-binding</keyword>
<keyword evidence="4" id="KW-0678">Repressor</keyword>
<name>A0A5C6CVB1_9BACT</name>
<keyword evidence="1 4" id="KW-0963">Cytoplasm</keyword>
<dbReference type="InterPro" id="IPR036107">
    <property type="entry name" value="CsrA_sf"/>
</dbReference>
<dbReference type="GO" id="GO:0044781">
    <property type="term" value="P:bacterial-type flagellum organization"/>
    <property type="evidence" value="ECO:0007669"/>
    <property type="project" value="UniProtKB-KW"/>
</dbReference>
<sequence length="74" mass="8309">MLVLSRKIGESIYINGKIIVKVVRINGNRVKIGIEAPKDVHIMRSELGELSERSFRRHKPTDASIGSNFMASMI</sequence>
<accession>A0A5C6CVB1</accession>
<dbReference type="PANTHER" id="PTHR34984:SF1">
    <property type="entry name" value="CARBON STORAGE REGULATOR"/>
    <property type="match status" value="1"/>
</dbReference>
<evidence type="ECO:0000256" key="4">
    <source>
        <dbReference type="HAMAP-Rule" id="MF_00167"/>
    </source>
</evidence>
<evidence type="ECO:0000313" key="6">
    <source>
        <dbReference type="Proteomes" id="UP000318437"/>
    </source>
</evidence>
<comment type="function">
    <text evidence="4">A translational regulator that binds mRNA to regulate translation initiation and/or mRNA stability. Usually binds in the 5'-UTR at or near the Shine-Dalgarno sequence preventing ribosome-binding, thus repressing translation. Its main target seems to be the major flagellin gene, while its function is anatagonized by FliW.</text>
</comment>
<comment type="caution">
    <text evidence="5">The sequence shown here is derived from an EMBL/GenBank/DDBJ whole genome shotgun (WGS) entry which is preliminary data.</text>
</comment>
<gene>
    <name evidence="4" type="primary">csrA</name>
    <name evidence="5" type="ORF">Pla144_16760</name>
</gene>
<dbReference type="Gene3D" id="2.60.40.4380">
    <property type="entry name" value="Translational regulator CsrA"/>
    <property type="match status" value="1"/>
</dbReference>
<comment type="subunit">
    <text evidence="4">Homodimer; the beta-strands of each monomer intercalate to form a hydrophobic core, while the alpha-helices form wings that extend away from the core.</text>
</comment>
<comment type="similarity">
    <text evidence="4">Belongs to the CsrA/RsmA family.</text>
</comment>
<dbReference type="InterPro" id="IPR003751">
    <property type="entry name" value="CsrA"/>
</dbReference>